<organism evidence="2">
    <name type="scientific">hydrothermal vent metagenome</name>
    <dbReference type="NCBI Taxonomy" id="652676"/>
    <lineage>
        <taxon>unclassified sequences</taxon>
        <taxon>metagenomes</taxon>
        <taxon>ecological metagenomes</taxon>
    </lineage>
</organism>
<protein>
    <submittedName>
        <fullName evidence="2">Uncharacterized protein</fullName>
    </submittedName>
</protein>
<name>A0A1W1DVF9_9ZZZZ</name>
<evidence type="ECO:0000313" key="2">
    <source>
        <dbReference type="EMBL" id="SFV85658.1"/>
    </source>
</evidence>
<accession>A0A1W1DVF9</accession>
<reference evidence="2" key="1">
    <citation type="submission" date="2016-10" db="EMBL/GenBank/DDBJ databases">
        <authorList>
            <person name="de Groot N.N."/>
        </authorList>
    </citation>
    <scope>NUCLEOTIDE SEQUENCE</scope>
</reference>
<gene>
    <name evidence="2" type="ORF">MNB_SUP05-SYMBIONT-4-575</name>
</gene>
<proteinExistence type="predicted"/>
<evidence type="ECO:0000256" key="1">
    <source>
        <dbReference type="SAM" id="MobiDB-lite"/>
    </source>
</evidence>
<feature type="region of interest" description="Disordered" evidence="1">
    <location>
        <begin position="1"/>
        <end position="38"/>
    </location>
</feature>
<dbReference type="AlphaFoldDB" id="A0A1W1DVF9"/>
<feature type="compositionally biased region" description="Basic and acidic residues" evidence="1">
    <location>
        <begin position="1"/>
        <end position="18"/>
    </location>
</feature>
<sequence length="38" mass="4217">MEPSKVVKEYKGEPKGNERLTTLVGESDGRKGVARKKN</sequence>
<dbReference type="EMBL" id="FPHY01000040">
    <property type="protein sequence ID" value="SFV85658.1"/>
    <property type="molecule type" value="Genomic_DNA"/>
</dbReference>